<dbReference type="AlphaFoldDB" id="A0A2A2EEC5"/>
<accession>A0A2A2EEC5</accession>
<dbReference type="PANTHER" id="PTHR47505">
    <property type="entry name" value="DNA UTILIZATION PROTEIN YHGH"/>
    <property type="match status" value="1"/>
</dbReference>
<keyword evidence="3" id="KW-0808">Transferase</keyword>
<dbReference type="InterPro" id="IPR000836">
    <property type="entry name" value="PRTase_dom"/>
</dbReference>
<dbReference type="CDD" id="cd06223">
    <property type="entry name" value="PRTases_typeI"/>
    <property type="match status" value="1"/>
</dbReference>
<dbReference type="Gene3D" id="3.40.50.2020">
    <property type="match status" value="1"/>
</dbReference>
<sequence length="249" mass="26854">MPPTRPIPRWRHIIGTILPRGCAGCGKPDETLCETCTQALHTPVAYPLPDTLTGHGIACGTYEGPVRHAILSWKDHNDTEIDTPLGDALTDLFDTTATHTTALLDTHPNGLGIVPAPSTPHSTRRRGRRQLDPLAQTLATHCRTHGYPHTTVLPLLRTDNARGKSVQTTGARDRMRRINGHVTIDKHIHAATPPMPLILLDDIVTTGATMGACAHTLTEAGYDVLTALALAYTPPKDDARHEDGGRGKS</sequence>
<dbReference type="EMBL" id="MVOH01000015">
    <property type="protein sequence ID" value="PAU67285.1"/>
    <property type="molecule type" value="Genomic_DNA"/>
</dbReference>
<dbReference type="Proteomes" id="UP000218399">
    <property type="component" value="Unassembled WGS sequence"/>
</dbReference>
<dbReference type="InterPro" id="IPR051910">
    <property type="entry name" value="ComF/GntX_DNA_util-trans"/>
</dbReference>
<dbReference type="RefSeq" id="WP_095615342.1">
    <property type="nucleotide sequence ID" value="NZ_MVOH01000015.1"/>
</dbReference>
<gene>
    <name evidence="3" type="ORF">B1526_1370</name>
</gene>
<evidence type="ECO:0000256" key="2">
    <source>
        <dbReference type="SAM" id="MobiDB-lite"/>
    </source>
</evidence>
<proteinExistence type="inferred from homology"/>
<evidence type="ECO:0000256" key="1">
    <source>
        <dbReference type="ARBA" id="ARBA00008007"/>
    </source>
</evidence>
<protein>
    <submittedName>
        <fullName evidence="3">Amidophosphoribosyl transferase-like protein</fullName>
    </submittedName>
</protein>
<evidence type="ECO:0000313" key="4">
    <source>
        <dbReference type="Proteomes" id="UP000218399"/>
    </source>
</evidence>
<dbReference type="SUPFAM" id="SSF53271">
    <property type="entry name" value="PRTase-like"/>
    <property type="match status" value="1"/>
</dbReference>
<comment type="caution">
    <text evidence="3">The sequence shown here is derived from an EMBL/GenBank/DDBJ whole genome shotgun (WGS) entry which is preliminary data.</text>
</comment>
<dbReference type="PANTHER" id="PTHR47505:SF1">
    <property type="entry name" value="DNA UTILIZATION PROTEIN YHGH"/>
    <property type="match status" value="1"/>
</dbReference>
<dbReference type="GO" id="GO:0016740">
    <property type="term" value="F:transferase activity"/>
    <property type="evidence" value="ECO:0007669"/>
    <property type="project" value="UniProtKB-KW"/>
</dbReference>
<comment type="similarity">
    <text evidence="1">Belongs to the ComF/GntX family.</text>
</comment>
<keyword evidence="4" id="KW-1185">Reference proteome</keyword>
<organism evidence="3 4">
    <name type="scientific">Bifidobacterium criceti</name>
    <dbReference type="NCBI Taxonomy" id="1960969"/>
    <lineage>
        <taxon>Bacteria</taxon>
        <taxon>Bacillati</taxon>
        <taxon>Actinomycetota</taxon>
        <taxon>Actinomycetes</taxon>
        <taxon>Bifidobacteriales</taxon>
        <taxon>Bifidobacteriaceae</taxon>
        <taxon>Bifidobacterium</taxon>
    </lineage>
</organism>
<dbReference type="OrthoDB" id="5242900at2"/>
<reference evidence="3 4" key="1">
    <citation type="journal article" date="2017" name="ISME J.">
        <title>Unveiling bifidobacterial biogeography across the mammalian branch of the tree of life.</title>
        <authorList>
            <person name="Milani C."/>
            <person name="Mangifesta M."/>
            <person name="Mancabelli L."/>
            <person name="Lugli G.A."/>
            <person name="James K."/>
            <person name="Duranti S."/>
            <person name="Turroni F."/>
            <person name="Ferrario C."/>
            <person name="Ossiprandi M.C."/>
            <person name="van Sinderen D."/>
            <person name="Ventura M."/>
        </authorList>
    </citation>
    <scope>NUCLEOTIDE SEQUENCE [LARGE SCALE GENOMIC DNA]</scope>
    <source>
        <strain evidence="4">Ham19E</strain>
    </source>
</reference>
<dbReference type="InterPro" id="IPR029057">
    <property type="entry name" value="PRTase-like"/>
</dbReference>
<feature type="region of interest" description="Disordered" evidence="2">
    <location>
        <begin position="108"/>
        <end position="127"/>
    </location>
</feature>
<evidence type="ECO:0000313" key="3">
    <source>
        <dbReference type="EMBL" id="PAU67285.1"/>
    </source>
</evidence>
<name>A0A2A2EEC5_9BIFI</name>